<feature type="compositionally biased region" description="Basic and acidic residues" evidence="5">
    <location>
        <begin position="12"/>
        <end position="21"/>
    </location>
</feature>
<feature type="compositionally biased region" description="Basic and acidic residues" evidence="5">
    <location>
        <begin position="191"/>
        <end position="200"/>
    </location>
</feature>
<dbReference type="GO" id="GO:0019843">
    <property type="term" value="F:rRNA binding"/>
    <property type="evidence" value="ECO:0007669"/>
    <property type="project" value="TreeGrafter"/>
</dbReference>
<keyword evidence="7" id="KW-1185">Reference proteome</keyword>
<evidence type="ECO:0000256" key="2">
    <source>
        <dbReference type="ARBA" id="ARBA00007175"/>
    </source>
</evidence>
<comment type="subcellular location">
    <subcellularLocation>
        <location evidence="1">Nucleus</location>
        <location evidence="1">Nucleolus</location>
    </subcellularLocation>
</comment>
<feature type="compositionally biased region" description="Basic and acidic residues" evidence="5">
    <location>
        <begin position="41"/>
        <end position="87"/>
    </location>
</feature>
<sequence length="220" mass="25992">MGPQAKRRKVNNKTEEINFDDSARHQFLTGFRKRKQQRVKHAQEVAEQKYREAKREERKRIRQERTEGFQQAIEEHQKQLKRIKEENGDSDESESGSDDEAENQEWEGFAEPPAVDYEAEYIDEDKYTTVTVEEMDPSREGLLRSREDDSSEAEEQTQAAPEEAEAKQATAPTKKRISDSKHPKKKKKKFRYESKEDRKLTRAKQRLSNHRKAQARRERG</sequence>
<dbReference type="PANTHER" id="PTHR14577">
    <property type="entry name" value="NUCLEOLAR PROTEIN 12"/>
    <property type="match status" value="1"/>
</dbReference>
<dbReference type="AlphaFoldDB" id="A0A2I2GN23"/>
<evidence type="ECO:0000256" key="1">
    <source>
        <dbReference type="ARBA" id="ARBA00004604"/>
    </source>
</evidence>
<feature type="compositionally biased region" description="Basic residues" evidence="5">
    <location>
        <begin position="201"/>
        <end position="214"/>
    </location>
</feature>
<evidence type="ECO:0000256" key="4">
    <source>
        <dbReference type="ARBA" id="ARBA00023242"/>
    </source>
</evidence>
<dbReference type="RefSeq" id="XP_024709551.1">
    <property type="nucleotide sequence ID" value="XM_024846176.1"/>
</dbReference>
<evidence type="ECO:0000313" key="7">
    <source>
        <dbReference type="Proteomes" id="UP000234275"/>
    </source>
</evidence>
<feature type="compositionally biased region" description="Low complexity" evidence="5">
    <location>
        <begin position="156"/>
        <end position="172"/>
    </location>
</feature>
<name>A0A2I2GN23_9EURO</name>
<feature type="compositionally biased region" description="Acidic residues" evidence="5">
    <location>
        <begin position="88"/>
        <end position="105"/>
    </location>
</feature>
<dbReference type="STRING" id="1392250.A0A2I2GN23"/>
<organism evidence="6 7">
    <name type="scientific">Aspergillus steynii IBT 23096</name>
    <dbReference type="NCBI Taxonomy" id="1392250"/>
    <lineage>
        <taxon>Eukaryota</taxon>
        <taxon>Fungi</taxon>
        <taxon>Dikarya</taxon>
        <taxon>Ascomycota</taxon>
        <taxon>Pezizomycotina</taxon>
        <taxon>Eurotiomycetes</taxon>
        <taxon>Eurotiomycetidae</taxon>
        <taxon>Eurotiales</taxon>
        <taxon>Aspergillaceae</taxon>
        <taxon>Aspergillus</taxon>
        <taxon>Aspergillus subgen. Circumdati</taxon>
    </lineage>
</organism>
<dbReference type="GeneID" id="36553875"/>
<proteinExistence type="inferred from homology"/>
<evidence type="ECO:0008006" key="8">
    <source>
        <dbReference type="Google" id="ProtNLM"/>
    </source>
</evidence>
<comment type="caution">
    <text evidence="6">The sequence shown here is derived from an EMBL/GenBank/DDBJ whole genome shotgun (WGS) entry which is preliminary data.</text>
</comment>
<dbReference type="EMBL" id="MSFO01000001">
    <property type="protein sequence ID" value="PLB54249.1"/>
    <property type="molecule type" value="Genomic_DNA"/>
</dbReference>
<dbReference type="Pfam" id="PF09805">
    <property type="entry name" value="Nop25"/>
    <property type="match status" value="1"/>
</dbReference>
<gene>
    <name evidence="6" type="ORF">P170DRAFT_397458</name>
</gene>
<keyword evidence="3" id="KW-0175">Coiled coil</keyword>
<dbReference type="OrthoDB" id="551633at2759"/>
<accession>A0A2I2GN23</accession>
<comment type="similarity">
    <text evidence="2">Belongs to the RRP17 family.</text>
</comment>
<protein>
    <recommendedName>
        <fullName evidence="8">Protein required for cell viability Rrp17</fullName>
    </recommendedName>
</protein>
<dbReference type="InterPro" id="IPR019186">
    <property type="entry name" value="Nucleolar_protein_12"/>
</dbReference>
<evidence type="ECO:0000256" key="5">
    <source>
        <dbReference type="SAM" id="MobiDB-lite"/>
    </source>
</evidence>
<dbReference type="Proteomes" id="UP000234275">
    <property type="component" value="Unassembled WGS sequence"/>
</dbReference>
<evidence type="ECO:0000313" key="6">
    <source>
        <dbReference type="EMBL" id="PLB54249.1"/>
    </source>
</evidence>
<dbReference type="VEuPathDB" id="FungiDB:P170DRAFT_397458"/>
<keyword evidence="4" id="KW-0539">Nucleus</keyword>
<feature type="compositionally biased region" description="Basic residues" evidence="5">
    <location>
        <begin position="1"/>
        <end position="11"/>
    </location>
</feature>
<evidence type="ECO:0000256" key="3">
    <source>
        <dbReference type="ARBA" id="ARBA00023054"/>
    </source>
</evidence>
<reference evidence="6 7" key="1">
    <citation type="submission" date="2016-12" db="EMBL/GenBank/DDBJ databases">
        <title>The genomes of Aspergillus section Nigri reveals drivers in fungal speciation.</title>
        <authorList>
            <consortium name="DOE Joint Genome Institute"/>
            <person name="Vesth T.C."/>
            <person name="Nybo J."/>
            <person name="Theobald S."/>
            <person name="Brandl J."/>
            <person name="Frisvad J.C."/>
            <person name="Nielsen K.F."/>
            <person name="Lyhne E.K."/>
            <person name="Kogle M.E."/>
            <person name="Kuo A."/>
            <person name="Riley R."/>
            <person name="Clum A."/>
            <person name="Nolan M."/>
            <person name="Lipzen A."/>
            <person name="Salamov A."/>
            <person name="Henrissat B."/>
            <person name="Wiebenga A."/>
            <person name="De Vries R.P."/>
            <person name="Grigoriev I.V."/>
            <person name="Mortensen U.H."/>
            <person name="Andersen M.R."/>
            <person name="Baker S.E."/>
        </authorList>
    </citation>
    <scope>NUCLEOTIDE SEQUENCE [LARGE SCALE GENOMIC DNA]</scope>
    <source>
        <strain evidence="6 7">IBT 23096</strain>
    </source>
</reference>
<feature type="region of interest" description="Disordered" evidence="5">
    <location>
        <begin position="1"/>
        <end position="21"/>
    </location>
</feature>
<dbReference type="GO" id="GO:0005730">
    <property type="term" value="C:nucleolus"/>
    <property type="evidence" value="ECO:0007669"/>
    <property type="project" value="UniProtKB-SubCell"/>
</dbReference>
<feature type="region of interest" description="Disordered" evidence="5">
    <location>
        <begin position="33"/>
        <end position="220"/>
    </location>
</feature>
<feature type="compositionally biased region" description="Basic and acidic residues" evidence="5">
    <location>
        <begin position="136"/>
        <end position="148"/>
    </location>
</feature>
<dbReference type="PANTHER" id="PTHR14577:SF0">
    <property type="entry name" value="NUCLEOLAR PROTEIN 12"/>
    <property type="match status" value="1"/>
</dbReference>